<reference evidence="4 5" key="1">
    <citation type="submission" date="2019-03" db="EMBL/GenBank/DDBJ databases">
        <title>Genomic Encyclopedia of Archaeal and Bacterial Type Strains, Phase II (KMG-II): from individual species to whole genera.</title>
        <authorList>
            <person name="Goeker M."/>
        </authorList>
    </citation>
    <scope>NUCLEOTIDE SEQUENCE [LARGE SCALE GENOMIC DNA]</scope>
    <source>
        <strain evidence="4 5">DSM 28135</strain>
    </source>
</reference>
<organism evidence="4 5">
    <name type="scientific">Gelidibacter sediminis</name>
    <dbReference type="NCBI Taxonomy" id="1608710"/>
    <lineage>
        <taxon>Bacteria</taxon>
        <taxon>Pseudomonadati</taxon>
        <taxon>Bacteroidota</taxon>
        <taxon>Flavobacteriia</taxon>
        <taxon>Flavobacteriales</taxon>
        <taxon>Flavobacteriaceae</taxon>
        <taxon>Gelidibacter</taxon>
    </lineage>
</organism>
<evidence type="ECO:0000313" key="5">
    <source>
        <dbReference type="Proteomes" id="UP000294689"/>
    </source>
</evidence>
<dbReference type="InterPro" id="IPR051474">
    <property type="entry name" value="Anti-sigma-K/W_factor"/>
</dbReference>
<name>A0A4R7PZS5_9FLAO</name>
<protein>
    <submittedName>
        <fullName evidence="4">Anti-sigma-K factor rskA</fullName>
    </submittedName>
</protein>
<sequence length="273" mass="29867">MDITAYIASGILELYVAGALSDQENREVYRLMQQHPEIQKEVEQIEAAIKKLTAAAAPNTTADLFEPIKTRVQNQSANRESIPKVISIVKPKYNWITYTGWAAAFIIGAGLLWTLNQTNNLKSNLTTAEIENAYLEEQIANAKTDLAASKNLLNILRDKDIISVPLGGQGEFANTYAKVYWNKKDNSIYLDAQGLPEAPAGKVYQVWSLKLNPLTPTSLGTIDNFNSDDNKIFAIANANESEAFGITLEPEGGSETPTMDQLYTLGVVVAAAP</sequence>
<dbReference type="PANTHER" id="PTHR37461:SF1">
    <property type="entry name" value="ANTI-SIGMA-K FACTOR RSKA"/>
    <property type="match status" value="1"/>
</dbReference>
<feature type="coiled-coil region" evidence="1">
    <location>
        <begin position="118"/>
        <end position="159"/>
    </location>
</feature>
<comment type="caution">
    <text evidence="4">The sequence shown here is derived from an EMBL/GenBank/DDBJ whole genome shotgun (WGS) entry which is preliminary data.</text>
</comment>
<dbReference type="InterPro" id="IPR018764">
    <property type="entry name" value="RskA_C"/>
</dbReference>
<keyword evidence="1" id="KW-0175">Coiled coil</keyword>
<keyword evidence="2" id="KW-1133">Transmembrane helix</keyword>
<dbReference type="PANTHER" id="PTHR37461">
    <property type="entry name" value="ANTI-SIGMA-K FACTOR RSKA"/>
    <property type="match status" value="1"/>
</dbReference>
<accession>A0A4R7PZS5</accession>
<keyword evidence="2" id="KW-0812">Transmembrane</keyword>
<dbReference type="OrthoDB" id="1420916at2"/>
<dbReference type="GO" id="GO:0016989">
    <property type="term" value="F:sigma factor antagonist activity"/>
    <property type="evidence" value="ECO:0007669"/>
    <property type="project" value="TreeGrafter"/>
</dbReference>
<keyword evidence="2" id="KW-0472">Membrane</keyword>
<gene>
    <name evidence="4" type="ORF">BXY82_1670</name>
</gene>
<dbReference type="GO" id="GO:0006417">
    <property type="term" value="P:regulation of translation"/>
    <property type="evidence" value="ECO:0007669"/>
    <property type="project" value="TreeGrafter"/>
</dbReference>
<evidence type="ECO:0000259" key="3">
    <source>
        <dbReference type="Pfam" id="PF10099"/>
    </source>
</evidence>
<evidence type="ECO:0000313" key="4">
    <source>
        <dbReference type="EMBL" id="TDU39640.1"/>
    </source>
</evidence>
<dbReference type="AlphaFoldDB" id="A0A4R7PZS5"/>
<dbReference type="GO" id="GO:0005886">
    <property type="term" value="C:plasma membrane"/>
    <property type="evidence" value="ECO:0007669"/>
    <property type="project" value="InterPro"/>
</dbReference>
<evidence type="ECO:0000256" key="2">
    <source>
        <dbReference type="SAM" id="Phobius"/>
    </source>
</evidence>
<keyword evidence="5" id="KW-1185">Reference proteome</keyword>
<feature type="transmembrane region" description="Helical" evidence="2">
    <location>
        <begin position="95"/>
        <end position="115"/>
    </location>
</feature>
<evidence type="ECO:0000256" key="1">
    <source>
        <dbReference type="SAM" id="Coils"/>
    </source>
</evidence>
<proteinExistence type="predicted"/>
<dbReference type="Pfam" id="PF10099">
    <property type="entry name" value="RskA_C"/>
    <property type="match status" value="1"/>
</dbReference>
<dbReference type="RefSeq" id="WP_133757706.1">
    <property type="nucleotide sequence ID" value="NZ_SOBW01000008.1"/>
</dbReference>
<dbReference type="Proteomes" id="UP000294689">
    <property type="component" value="Unassembled WGS sequence"/>
</dbReference>
<dbReference type="EMBL" id="SOBW01000008">
    <property type="protein sequence ID" value="TDU39640.1"/>
    <property type="molecule type" value="Genomic_DNA"/>
</dbReference>
<feature type="domain" description="Anti-sigma K factor RskA C-terminal" evidence="3">
    <location>
        <begin position="102"/>
        <end position="258"/>
    </location>
</feature>